<name>A0A813QD70_ADIRI</name>
<keyword evidence="2" id="KW-1185">Reference proteome</keyword>
<organism evidence="1 2">
    <name type="scientific">Adineta ricciae</name>
    <name type="common">Rotifer</name>
    <dbReference type="NCBI Taxonomy" id="249248"/>
    <lineage>
        <taxon>Eukaryota</taxon>
        <taxon>Metazoa</taxon>
        <taxon>Spiralia</taxon>
        <taxon>Gnathifera</taxon>
        <taxon>Rotifera</taxon>
        <taxon>Eurotatoria</taxon>
        <taxon>Bdelloidea</taxon>
        <taxon>Adinetida</taxon>
        <taxon>Adinetidae</taxon>
        <taxon>Adineta</taxon>
    </lineage>
</organism>
<protein>
    <submittedName>
        <fullName evidence="1">Uncharacterized protein</fullName>
    </submittedName>
</protein>
<dbReference type="Proteomes" id="UP000663828">
    <property type="component" value="Unassembled WGS sequence"/>
</dbReference>
<proteinExistence type="predicted"/>
<evidence type="ECO:0000313" key="1">
    <source>
        <dbReference type="EMBL" id="CAF0765396.1"/>
    </source>
</evidence>
<dbReference type="AlphaFoldDB" id="A0A813QD70"/>
<comment type="caution">
    <text evidence="1">The sequence shown here is derived from an EMBL/GenBank/DDBJ whole genome shotgun (WGS) entry which is preliminary data.</text>
</comment>
<reference evidence="1" key="1">
    <citation type="submission" date="2021-02" db="EMBL/GenBank/DDBJ databases">
        <authorList>
            <person name="Nowell W R."/>
        </authorList>
    </citation>
    <scope>NUCLEOTIDE SEQUENCE</scope>
</reference>
<gene>
    <name evidence="1" type="ORF">XAT740_LOCUS1162</name>
</gene>
<accession>A0A813QD70</accession>
<sequence length="144" mass="17361">MSKLENSREEPQPTIRQRVDDRHWQLFEARLKNQSAGINKENYTHPNDYRIIDRLKKVDEPQAPVEPTRRWESFCDQVRTKSRETNRVMSIFHSVWQKNWNNEHEELKRRHMTEPTLNETAFVEHISTNDNDRKVISSILHRAS</sequence>
<evidence type="ECO:0000313" key="2">
    <source>
        <dbReference type="Proteomes" id="UP000663828"/>
    </source>
</evidence>
<dbReference type="EMBL" id="CAJNOR010000034">
    <property type="protein sequence ID" value="CAF0765396.1"/>
    <property type="molecule type" value="Genomic_DNA"/>
</dbReference>